<organism evidence="4 5">
    <name type="scientific">Candidatus Aeolococcus gillhamiae</name>
    <dbReference type="NCBI Taxonomy" id="3127015"/>
    <lineage>
        <taxon>Bacteria</taxon>
        <taxon>Bacillati</taxon>
        <taxon>Candidatus Dormiibacterota</taxon>
        <taxon>Candidatus Dormibacteria</taxon>
        <taxon>Candidatus Aeolococcales</taxon>
        <taxon>Candidatus Aeolococcaceae</taxon>
        <taxon>Candidatus Aeolococcus</taxon>
    </lineage>
</organism>
<evidence type="ECO:0000313" key="5">
    <source>
        <dbReference type="Proteomes" id="UP000248724"/>
    </source>
</evidence>
<dbReference type="GO" id="GO:0004518">
    <property type="term" value="F:nuclease activity"/>
    <property type="evidence" value="ECO:0007669"/>
    <property type="project" value="InterPro"/>
</dbReference>
<dbReference type="PANTHER" id="PTHR15160:SF1">
    <property type="entry name" value="VON HIPPEL-LINDAU DISEASE TUMOR SUPPRESSOR"/>
    <property type="match status" value="1"/>
</dbReference>
<dbReference type="Pfam" id="PF02577">
    <property type="entry name" value="BFN_dom"/>
    <property type="match status" value="1"/>
</dbReference>
<dbReference type="SUPFAM" id="SSF103256">
    <property type="entry name" value="Hypothetical protein TM0160"/>
    <property type="match status" value="1"/>
</dbReference>
<feature type="region of interest" description="Disordered" evidence="1">
    <location>
        <begin position="133"/>
        <end position="153"/>
    </location>
</feature>
<dbReference type="PROSITE" id="PS51658">
    <property type="entry name" value="BFN"/>
    <property type="match status" value="1"/>
</dbReference>
<reference evidence="4 5" key="1">
    <citation type="journal article" date="2017" name="Nature">
        <title>Atmospheric trace gases support primary production in Antarctic desert surface soil.</title>
        <authorList>
            <person name="Ji M."/>
            <person name="Greening C."/>
            <person name="Vanwonterghem I."/>
            <person name="Carere C.R."/>
            <person name="Bay S.K."/>
            <person name="Steen J.A."/>
            <person name="Montgomery K."/>
            <person name="Lines T."/>
            <person name="Beardall J."/>
            <person name="van Dorst J."/>
            <person name="Snape I."/>
            <person name="Stott M.B."/>
            <person name="Hugenholtz P."/>
            <person name="Ferrari B.C."/>
        </authorList>
    </citation>
    <scope>NUCLEOTIDE SEQUENCE [LARGE SCALE GENOMIC DNA]</scope>
    <source>
        <strain evidence="4">RRmetagenome_bin12</strain>
    </source>
</reference>
<name>A0A2W5Z3X2_9BACT</name>
<comment type="caution">
    <text evidence="4">The sequence shown here is derived from an EMBL/GenBank/DDBJ whole genome shotgun (WGS) entry which is preliminary data.</text>
</comment>
<dbReference type="RefSeq" id="WP_337309178.1">
    <property type="nucleotide sequence ID" value="NZ_JAEKNS010000032.1"/>
</dbReference>
<evidence type="ECO:0000313" key="4">
    <source>
        <dbReference type="EMBL" id="PZR78837.1"/>
    </source>
</evidence>
<evidence type="ECO:0000259" key="2">
    <source>
        <dbReference type="PROSITE" id="PS51658"/>
    </source>
</evidence>
<dbReference type="EMBL" id="QHBU01000238">
    <property type="protein sequence ID" value="PZR78837.1"/>
    <property type="molecule type" value="Genomic_DNA"/>
</dbReference>
<protein>
    <submittedName>
        <fullName evidence="4">Bifunctional nuclease family protein</fullName>
    </submittedName>
</protein>
<gene>
    <name evidence="4" type="ORF">DLM65_11965</name>
    <name evidence="3" type="ORF">JF886_02240</name>
</gene>
<dbReference type="AlphaFoldDB" id="A0A2W5Z3X2"/>
<accession>A0A2W5Z3X2</accession>
<dbReference type="InterPro" id="IPR036104">
    <property type="entry name" value="BFN_sf"/>
</dbReference>
<accession>A0A934MYK7</accession>
<sequence length="178" mass="19432">MADLIEMSVDSIRVHMPTGQHVVILKEKTAERYLPIWIGINEANAIALKITGMTPERPITHDLLANILGAVDINVERIVVTSLANEVFYARILAHVDGRHVEIDSRPSDAIAVAVRVGAGIFVATEVLDRAGVLPEADQEGEPGETDEETTERLAKIRDWVNELNLPDLGGENPLSQS</sequence>
<feature type="domain" description="BFN" evidence="2">
    <location>
        <begin position="4"/>
        <end position="135"/>
    </location>
</feature>
<dbReference type="InterPro" id="IPR003729">
    <property type="entry name" value="Bi_nuclease_dom"/>
</dbReference>
<dbReference type="PANTHER" id="PTHR15160">
    <property type="entry name" value="VON HIPPEL-LINDAU PROTEIN"/>
    <property type="match status" value="1"/>
</dbReference>
<evidence type="ECO:0000313" key="6">
    <source>
        <dbReference type="Proteomes" id="UP000606991"/>
    </source>
</evidence>
<evidence type="ECO:0000313" key="3">
    <source>
        <dbReference type="EMBL" id="MBJ7593675.1"/>
    </source>
</evidence>
<evidence type="ECO:0000256" key="1">
    <source>
        <dbReference type="SAM" id="MobiDB-lite"/>
    </source>
</evidence>
<feature type="compositionally biased region" description="Acidic residues" evidence="1">
    <location>
        <begin position="137"/>
        <end position="150"/>
    </location>
</feature>
<reference evidence="4" key="2">
    <citation type="submission" date="2018-05" db="EMBL/GenBank/DDBJ databases">
        <authorList>
            <person name="Ferrari B."/>
        </authorList>
    </citation>
    <scope>NUCLEOTIDE SEQUENCE</scope>
    <source>
        <strain evidence="4">RRmetagenome_bin12</strain>
    </source>
</reference>
<dbReference type="Proteomes" id="UP000606991">
    <property type="component" value="Unassembled WGS sequence"/>
</dbReference>
<reference evidence="3 6" key="3">
    <citation type="submission" date="2020-10" db="EMBL/GenBank/DDBJ databases">
        <title>Ca. Dormibacterota MAGs.</title>
        <authorList>
            <person name="Montgomery K."/>
        </authorList>
    </citation>
    <scope>NUCLEOTIDE SEQUENCE [LARGE SCALE GENOMIC DNA]</scope>
    <source>
        <strain evidence="3">SC8812_S17_18</strain>
    </source>
</reference>
<dbReference type="Gene3D" id="3.10.690.10">
    <property type="entry name" value="Bifunctional nuclease domain"/>
    <property type="match status" value="1"/>
</dbReference>
<dbReference type="Proteomes" id="UP000248724">
    <property type="component" value="Unassembled WGS sequence"/>
</dbReference>
<proteinExistence type="predicted"/>
<dbReference type="EMBL" id="JAEKNS010000032">
    <property type="protein sequence ID" value="MBJ7593675.1"/>
    <property type="molecule type" value="Genomic_DNA"/>
</dbReference>